<evidence type="ECO:0000259" key="2">
    <source>
        <dbReference type="PROSITE" id="PS51782"/>
    </source>
</evidence>
<feature type="transmembrane region" description="Helical" evidence="1">
    <location>
        <begin position="50"/>
        <end position="68"/>
    </location>
</feature>
<dbReference type="Gene3D" id="3.10.350.10">
    <property type="entry name" value="LysM domain"/>
    <property type="match status" value="1"/>
</dbReference>
<keyword evidence="1" id="KW-1133">Transmembrane helix</keyword>
<dbReference type="SUPFAM" id="SSF54106">
    <property type="entry name" value="LysM domain"/>
    <property type="match status" value="1"/>
</dbReference>
<dbReference type="Pfam" id="PF01476">
    <property type="entry name" value="LysM"/>
    <property type="match status" value="1"/>
</dbReference>
<dbReference type="AlphaFoldDB" id="A0A9W6UWV6"/>
<keyword evidence="1" id="KW-0472">Membrane</keyword>
<sequence>MAGSFHQHCTTAEAPALARQAPTPAAAAPPLGAPAEDEWGEVRLTRRGRVVVICLLAVPLLVALWLTATERAGAGGPELSDPSRQGRPGKTVVVGDGDSLWSIAQRERPGGDTRLVVRRIMDLNNMSTTIVRPGQRLHLPAD</sequence>
<dbReference type="Proteomes" id="UP001165124">
    <property type="component" value="Unassembled WGS sequence"/>
</dbReference>
<comment type="caution">
    <text evidence="3">The sequence shown here is derived from an EMBL/GenBank/DDBJ whole genome shotgun (WGS) entry which is preliminary data.</text>
</comment>
<keyword evidence="1" id="KW-0812">Transmembrane</keyword>
<accession>A0A9W6UWV6</accession>
<dbReference type="SMART" id="SM00257">
    <property type="entry name" value="LysM"/>
    <property type="match status" value="1"/>
</dbReference>
<name>A0A9W6UWV6_9ACTN</name>
<reference evidence="3" key="1">
    <citation type="submission" date="2023-02" db="EMBL/GenBank/DDBJ databases">
        <title>Actinomadura rubrobrunea NBRC 14622.</title>
        <authorList>
            <person name="Ichikawa N."/>
            <person name="Sato H."/>
            <person name="Tonouchi N."/>
        </authorList>
    </citation>
    <scope>NUCLEOTIDE SEQUENCE</scope>
    <source>
        <strain evidence="3">NBRC 14622</strain>
    </source>
</reference>
<proteinExistence type="predicted"/>
<dbReference type="InterPro" id="IPR036779">
    <property type="entry name" value="LysM_dom_sf"/>
</dbReference>
<dbReference type="InterPro" id="IPR018392">
    <property type="entry name" value="LysM"/>
</dbReference>
<dbReference type="PROSITE" id="PS51782">
    <property type="entry name" value="LYSM"/>
    <property type="match status" value="1"/>
</dbReference>
<keyword evidence="4" id="KW-1185">Reference proteome</keyword>
<feature type="domain" description="LysM" evidence="2">
    <location>
        <begin position="90"/>
        <end position="139"/>
    </location>
</feature>
<dbReference type="EMBL" id="BSRZ01000016">
    <property type="protein sequence ID" value="GLW66619.1"/>
    <property type="molecule type" value="Genomic_DNA"/>
</dbReference>
<evidence type="ECO:0000256" key="1">
    <source>
        <dbReference type="SAM" id="Phobius"/>
    </source>
</evidence>
<dbReference type="CDD" id="cd00118">
    <property type="entry name" value="LysM"/>
    <property type="match status" value="1"/>
</dbReference>
<evidence type="ECO:0000313" key="4">
    <source>
        <dbReference type="Proteomes" id="UP001165124"/>
    </source>
</evidence>
<protein>
    <recommendedName>
        <fullName evidence="2">LysM domain-containing protein</fullName>
    </recommendedName>
</protein>
<organism evidence="3 4">
    <name type="scientific">Actinomadura rubrobrunea</name>
    <dbReference type="NCBI Taxonomy" id="115335"/>
    <lineage>
        <taxon>Bacteria</taxon>
        <taxon>Bacillati</taxon>
        <taxon>Actinomycetota</taxon>
        <taxon>Actinomycetes</taxon>
        <taxon>Streptosporangiales</taxon>
        <taxon>Thermomonosporaceae</taxon>
        <taxon>Actinomadura</taxon>
    </lineage>
</organism>
<gene>
    <name evidence="3" type="ORF">Arub01_48630</name>
</gene>
<evidence type="ECO:0000313" key="3">
    <source>
        <dbReference type="EMBL" id="GLW66619.1"/>
    </source>
</evidence>